<dbReference type="AlphaFoldDB" id="A0A315ZHN6"/>
<gene>
    <name evidence="10" type="ORF">BC781_101668</name>
</gene>
<evidence type="ECO:0000259" key="8">
    <source>
        <dbReference type="Pfam" id="PF02687"/>
    </source>
</evidence>
<evidence type="ECO:0000256" key="4">
    <source>
        <dbReference type="ARBA" id="ARBA00022692"/>
    </source>
</evidence>
<dbReference type="Pfam" id="PF12704">
    <property type="entry name" value="MacB_PCD"/>
    <property type="match status" value="1"/>
</dbReference>
<dbReference type="InterPro" id="IPR025857">
    <property type="entry name" value="MacB_PCD"/>
</dbReference>
<evidence type="ECO:0000256" key="6">
    <source>
        <dbReference type="ARBA" id="ARBA00023136"/>
    </source>
</evidence>
<accession>A0A315ZHN6</accession>
<comment type="caution">
    <text evidence="10">The sequence shown here is derived from an EMBL/GenBank/DDBJ whole genome shotgun (WGS) entry which is preliminary data.</text>
</comment>
<dbReference type="GO" id="GO:0044874">
    <property type="term" value="P:lipoprotein localization to outer membrane"/>
    <property type="evidence" value="ECO:0007669"/>
    <property type="project" value="TreeGrafter"/>
</dbReference>
<evidence type="ECO:0000313" key="11">
    <source>
        <dbReference type="Proteomes" id="UP000245535"/>
    </source>
</evidence>
<dbReference type="Proteomes" id="UP000245535">
    <property type="component" value="Unassembled WGS sequence"/>
</dbReference>
<organism evidence="10 11">
    <name type="scientific">Sediminitomix flava</name>
    <dbReference type="NCBI Taxonomy" id="379075"/>
    <lineage>
        <taxon>Bacteria</taxon>
        <taxon>Pseudomonadati</taxon>
        <taxon>Bacteroidota</taxon>
        <taxon>Cytophagia</taxon>
        <taxon>Cytophagales</taxon>
        <taxon>Flammeovirgaceae</taxon>
        <taxon>Sediminitomix</taxon>
    </lineage>
</organism>
<sequence length="408" mass="45823">MAADVSNFIAKRISDQKVGNFSSLISRIAVGSIALGIATLLLSFTIFEGFRATIQDKIFALSGHILIEKFSLNQSMEESPIDLNDSELYLAKDTISEIEHLQVFAHKWSILKHEEEVTGILLKGVSQDFDSIRLQGSLVEGRFPNLASDKYSKEIVVSRRIADKMGLSLGDKVILFFIQQPPKARPLHIVGIYETGIEDFDDRVAIGDIRLVQRINGWNDNIVGGMEIFVSDFDLLDQDYEAISEVTDLDLIPIKISEEFSHFFDWFTMLNKNVIVFMSIILVVVLFNIISITLILIMERTNMIGSLKAIGANNWQIRKIFMYNGSRILLKGLLLGNVLGFTLALLQKYGKIIPLDPETYYMSYVPITFKWSIVIGVNALVAILVIAIQLIPTSIISRLSPIKVIKFS</sequence>
<proteinExistence type="inferred from homology"/>
<dbReference type="OrthoDB" id="1522670at2"/>
<feature type="domain" description="MacB-like periplasmic core" evidence="9">
    <location>
        <begin position="28"/>
        <end position="216"/>
    </location>
</feature>
<feature type="transmembrane region" description="Helical" evidence="7">
    <location>
        <begin position="21"/>
        <end position="47"/>
    </location>
</feature>
<dbReference type="InterPro" id="IPR051447">
    <property type="entry name" value="Lipoprotein-release_system"/>
</dbReference>
<name>A0A315ZHN6_SEDFL</name>
<evidence type="ECO:0000256" key="1">
    <source>
        <dbReference type="ARBA" id="ARBA00004651"/>
    </source>
</evidence>
<reference evidence="10 11" key="1">
    <citation type="submission" date="2018-03" db="EMBL/GenBank/DDBJ databases">
        <title>Genomic Encyclopedia of Archaeal and Bacterial Type Strains, Phase II (KMG-II): from individual species to whole genera.</title>
        <authorList>
            <person name="Goeker M."/>
        </authorList>
    </citation>
    <scope>NUCLEOTIDE SEQUENCE [LARGE SCALE GENOMIC DNA]</scope>
    <source>
        <strain evidence="10 11">DSM 28229</strain>
    </source>
</reference>
<dbReference type="RefSeq" id="WP_109615819.1">
    <property type="nucleotide sequence ID" value="NZ_QGDO01000001.1"/>
</dbReference>
<dbReference type="GO" id="GO:0098797">
    <property type="term" value="C:plasma membrane protein complex"/>
    <property type="evidence" value="ECO:0007669"/>
    <property type="project" value="TreeGrafter"/>
</dbReference>
<keyword evidence="11" id="KW-1185">Reference proteome</keyword>
<feature type="transmembrane region" description="Helical" evidence="7">
    <location>
        <begin position="274"/>
        <end position="298"/>
    </location>
</feature>
<evidence type="ECO:0000259" key="9">
    <source>
        <dbReference type="Pfam" id="PF12704"/>
    </source>
</evidence>
<dbReference type="EMBL" id="QGDO01000001">
    <property type="protein sequence ID" value="PWJ44318.1"/>
    <property type="molecule type" value="Genomic_DNA"/>
</dbReference>
<dbReference type="PANTHER" id="PTHR30489">
    <property type="entry name" value="LIPOPROTEIN-RELEASING SYSTEM TRANSMEMBRANE PROTEIN LOLE"/>
    <property type="match status" value="1"/>
</dbReference>
<feature type="transmembrane region" description="Helical" evidence="7">
    <location>
        <begin position="369"/>
        <end position="391"/>
    </location>
</feature>
<comment type="similarity">
    <text evidence="2">Belongs to the ABC-4 integral membrane protein family. LolC/E subfamily.</text>
</comment>
<keyword evidence="6 7" id="KW-0472">Membrane</keyword>
<keyword evidence="4 7" id="KW-0812">Transmembrane</keyword>
<feature type="domain" description="ABC3 transporter permease C-terminal" evidence="8">
    <location>
        <begin position="275"/>
        <end position="401"/>
    </location>
</feature>
<evidence type="ECO:0000256" key="2">
    <source>
        <dbReference type="ARBA" id="ARBA00005236"/>
    </source>
</evidence>
<evidence type="ECO:0000256" key="5">
    <source>
        <dbReference type="ARBA" id="ARBA00022989"/>
    </source>
</evidence>
<dbReference type="PANTHER" id="PTHR30489:SF0">
    <property type="entry name" value="LIPOPROTEIN-RELEASING SYSTEM TRANSMEMBRANE PROTEIN LOLE"/>
    <property type="match status" value="1"/>
</dbReference>
<feature type="transmembrane region" description="Helical" evidence="7">
    <location>
        <begin position="328"/>
        <end position="349"/>
    </location>
</feature>
<keyword evidence="3" id="KW-1003">Cell membrane</keyword>
<protein>
    <submittedName>
        <fullName evidence="10">Lipoprotein-releasing system permease protein</fullName>
    </submittedName>
</protein>
<comment type="subcellular location">
    <subcellularLocation>
        <location evidence="1">Cell membrane</location>
        <topology evidence="1">Multi-pass membrane protein</topology>
    </subcellularLocation>
</comment>
<keyword evidence="5 7" id="KW-1133">Transmembrane helix</keyword>
<evidence type="ECO:0000313" key="10">
    <source>
        <dbReference type="EMBL" id="PWJ44318.1"/>
    </source>
</evidence>
<evidence type="ECO:0000256" key="3">
    <source>
        <dbReference type="ARBA" id="ARBA00022475"/>
    </source>
</evidence>
<dbReference type="Pfam" id="PF02687">
    <property type="entry name" value="FtsX"/>
    <property type="match status" value="1"/>
</dbReference>
<keyword evidence="10" id="KW-0449">Lipoprotein</keyword>
<dbReference type="InterPro" id="IPR003838">
    <property type="entry name" value="ABC3_permease_C"/>
</dbReference>
<evidence type="ECO:0000256" key="7">
    <source>
        <dbReference type="SAM" id="Phobius"/>
    </source>
</evidence>